<feature type="coiled-coil region" evidence="6">
    <location>
        <begin position="789"/>
        <end position="816"/>
    </location>
</feature>
<keyword evidence="2" id="KW-0479">Metal-binding</keyword>
<gene>
    <name evidence="10" type="ORF">B4U79_08532</name>
</gene>
<dbReference type="InterPro" id="IPR011993">
    <property type="entry name" value="PH-like_dom_sf"/>
</dbReference>
<dbReference type="SUPFAM" id="SSF48350">
    <property type="entry name" value="GTPase activation domain, GAP"/>
    <property type="match status" value="1"/>
</dbReference>
<feature type="domain" description="C2" evidence="8">
    <location>
        <begin position="124"/>
        <end position="265"/>
    </location>
</feature>
<dbReference type="Pfam" id="PF00169">
    <property type="entry name" value="PH"/>
    <property type="match status" value="1"/>
</dbReference>
<dbReference type="PANTHER" id="PTHR10194">
    <property type="entry name" value="RAS GTPASE-ACTIVATING PROTEINS"/>
    <property type="match status" value="1"/>
</dbReference>
<dbReference type="SMART" id="SM00107">
    <property type="entry name" value="BTK"/>
    <property type="match status" value="1"/>
</dbReference>
<dbReference type="PANTHER" id="PTHR10194:SF148">
    <property type="entry name" value="GTPASE-ACTIVATING PROTEIN"/>
    <property type="match status" value="1"/>
</dbReference>
<dbReference type="InterPro" id="IPR008936">
    <property type="entry name" value="Rho_GTPase_activation_prot"/>
</dbReference>
<dbReference type="OrthoDB" id="1562946at2759"/>
<dbReference type="SUPFAM" id="SSF50729">
    <property type="entry name" value="PH domain-like"/>
    <property type="match status" value="1"/>
</dbReference>
<dbReference type="STRING" id="1965070.A0A443RM66"/>
<dbReference type="Pfam" id="PF00616">
    <property type="entry name" value="RasGAP"/>
    <property type="match status" value="2"/>
</dbReference>
<dbReference type="GO" id="GO:0008270">
    <property type="term" value="F:zinc ion binding"/>
    <property type="evidence" value="ECO:0007669"/>
    <property type="project" value="UniProtKB-KW"/>
</dbReference>
<dbReference type="Gene3D" id="1.10.506.10">
    <property type="entry name" value="GTPase Activation - p120gap, domain 1"/>
    <property type="match status" value="1"/>
</dbReference>
<dbReference type="PROSITE" id="PS00509">
    <property type="entry name" value="RAS_GTPASE_ACTIV_1"/>
    <property type="match status" value="1"/>
</dbReference>
<name>A0A443RM66_9ACAR</name>
<keyword evidence="6" id="KW-0175">Coiled coil</keyword>
<evidence type="ECO:0000313" key="10">
    <source>
        <dbReference type="EMBL" id="RWS16363.1"/>
    </source>
</evidence>
<dbReference type="SMART" id="SM00239">
    <property type="entry name" value="C2"/>
    <property type="match status" value="2"/>
</dbReference>
<sequence length="845" mass="97061">MSEENEVRIEEQLRVKIGEAKNIPPRNGSVNGYRDVYCSLCLDKELIFRTSVVEKTLNPFFGEEFQFEIPRRFRFLTFYVHDRERSANRDKALGKVAIKRDQLKQYNGKDHWFAITPVDADSEVEGKIFVELKIEQCSKSNGFASPRLIVNVIECSDLGIVNGSCDPYVVATLYHGITRLETKRTKVKKKTTCPRFDETFYFDLSIKGQNHDRNSFKLQNTTLSCFEIRIMVMHDVSGVFGNVFLGEIKIPLSDVPLEAGIKAWYLLRPREVCLKSENKKCDKGSLRLKIEYTSDYVLSSRHYDPLRNLLLKSPEIRPITSSTACILGEIVSNKVQVAQPLVKLFIHYEKIIAFIRVLAEREISKVTDPNTIFRGNTLISKCLDELMKLIGMRYLHETLRDTIDKILTEKKPCEIDPSRLKDGDNLSENLQNLTNYVDNAFKAITNSALMCPQLMCEAFGVLKELALQYFPDCREVCYSVISGFIFLRFFAPAILNPKLFEMTDQQIDPQTSRSLTLVSKTVQSIVNIVSSRCLNSQVFKEDYMAFLYKSFFTDQHIESTRVFLELISSSAIVSVPRMNAIPVILKESLMMKRSHGKKRIHLKFRTFKKRYFCLTTQTFFYAKAKNKTPLCQISISDILAVERLQEESFKMKNMFQVVQKDRALYIQANNCVEEKEWIDILTKVCQTNQNRLTEYHPSAYIGKTNSYIPLLSCKATNESAPGCCPVSVVSVPADIGVHIDPDREVARIHNILLNHIKTIDDLITLCISKEQQSSETVPIEESNFIIEDYASFNDTLKELKKCVMRLEQAHKQYMRRVCIRTIYGSEQAPIGDDNYLMMLAKHCTS</sequence>
<evidence type="ECO:0000259" key="7">
    <source>
        <dbReference type="PROSITE" id="PS50003"/>
    </source>
</evidence>
<dbReference type="EMBL" id="NCKU01000241">
    <property type="protein sequence ID" value="RWS16363.1"/>
    <property type="molecule type" value="Genomic_DNA"/>
</dbReference>
<evidence type="ECO:0000259" key="9">
    <source>
        <dbReference type="PROSITE" id="PS50018"/>
    </source>
</evidence>
<dbReference type="AlphaFoldDB" id="A0A443RM66"/>
<reference evidence="10 11" key="1">
    <citation type="journal article" date="2018" name="Gigascience">
        <title>Genomes of trombidid mites reveal novel predicted allergens and laterally-transferred genes associated with secondary metabolism.</title>
        <authorList>
            <person name="Dong X."/>
            <person name="Chaisiri K."/>
            <person name="Xia D."/>
            <person name="Armstrong S.D."/>
            <person name="Fang Y."/>
            <person name="Donnelly M.J."/>
            <person name="Kadowaki T."/>
            <person name="McGarry J.W."/>
            <person name="Darby A.C."/>
            <person name="Makepeace B.L."/>
        </authorList>
    </citation>
    <scope>NUCLEOTIDE SEQUENCE [LARGE SCALE GENOMIC DNA]</scope>
    <source>
        <strain evidence="10">UoL-WK</strain>
    </source>
</reference>
<dbReference type="PROSITE" id="PS50004">
    <property type="entry name" value="C2"/>
    <property type="match status" value="2"/>
</dbReference>
<protein>
    <submittedName>
        <fullName evidence="10">Ras GTPase-activating protein 3-like protein</fullName>
    </submittedName>
</protein>
<feature type="domain" description="PH" evidence="7">
    <location>
        <begin position="583"/>
        <end position="686"/>
    </location>
</feature>
<dbReference type="InterPro" id="IPR001936">
    <property type="entry name" value="RasGAP_dom"/>
</dbReference>
<dbReference type="SMART" id="SM00323">
    <property type="entry name" value="RasGAP"/>
    <property type="match status" value="1"/>
</dbReference>
<dbReference type="InterPro" id="IPR023152">
    <property type="entry name" value="RasGAP_CS"/>
</dbReference>
<comment type="caution">
    <text evidence="10">The sequence shown here is derived from an EMBL/GenBank/DDBJ whole genome shotgun (WGS) entry which is preliminary data.</text>
</comment>
<dbReference type="SMART" id="SM00233">
    <property type="entry name" value="PH"/>
    <property type="match status" value="1"/>
</dbReference>
<dbReference type="InterPro" id="IPR001849">
    <property type="entry name" value="PH_domain"/>
</dbReference>
<feature type="domain" description="C2" evidence="8">
    <location>
        <begin position="1"/>
        <end position="113"/>
    </location>
</feature>
<evidence type="ECO:0000256" key="6">
    <source>
        <dbReference type="SAM" id="Coils"/>
    </source>
</evidence>
<evidence type="ECO:0000256" key="5">
    <source>
        <dbReference type="ARBA" id="ARBA00022833"/>
    </source>
</evidence>
<dbReference type="InterPro" id="IPR000008">
    <property type="entry name" value="C2_dom"/>
</dbReference>
<evidence type="ECO:0000256" key="1">
    <source>
        <dbReference type="ARBA" id="ARBA00022468"/>
    </source>
</evidence>
<keyword evidence="5" id="KW-0862">Zinc</keyword>
<evidence type="ECO:0000259" key="8">
    <source>
        <dbReference type="PROSITE" id="PS50004"/>
    </source>
</evidence>
<keyword evidence="11" id="KW-1185">Reference proteome</keyword>
<keyword evidence="3" id="KW-0677">Repeat</keyword>
<organism evidence="10 11">
    <name type="scientific">Dinothrombium tinctorium</name>
    <dbReference type="NCBI Taxonomy" id="1965070"/>
    <lineage>
        <taxon>Eukaryota</taxon>
        <taxon>Metazoa</taxon>
        <taxon>Ecdysozoa</taxon>
        <taxon>Arthropoda</taxon>
        <taxon>Chelicerata</taxon>
        <taxon>Arachnida</taxon>
        <taxon>Acari</taxon>
        <taxon>Acariformes</taxon>
        <taxon>Trombidiformes</taxon>
        <taxon>Prostigmata</taxon>
        <taxon>Anystina</taxon>
        <taxon>Parasitengona</taxon>
        <taxon>Trombidioidea</taxon>
        <taxon>Trombidiidae</taxon>
        <taxon>Dinothrombium</taxon>
    </lineage>
</organism>
<dbReference type="CDD" id="cd05128">
    <property type="entry name" value="RasGAP_GAP1_like"/>
    <property type="match status" value="1"/>
</dbReference>
<dbReference type="Pfam" id="PF00168">
    <property type="entry name" value="C2"/>
    <property type="match status" value="2"/>
</dbReference>
<dbReference type="PROSITE" id="PS50003">
    <property type="entry name" value="PH_DOMAIN"/>
    <property type="match status" value="1"/>
</dbReference>
<evidence type="ECO:0000256" key="4">
    <source>
        <dbReference type="ARBA" id="ARBA00022771"/>
    </source>
</evidence>
<evidence type="ECO:0000256" key="2">
    <source>
        <dbReference type="ARBA" id="ARBA00022723"/>
    </source>
</evidence>
<dbReference type="InterPro" id="IPR001562">
    <property type="entry name" value="Znf_Btk_motif"/>
</dbReference>
<dbReference type="GO" id="GO:0005096">
    <property type="term" value="F:GTPase activator activity"/>
    <property type="evidence" value="ECO:0007669"/>
    <property type="project" value="UniProtKB-KW"/>
</dbReference>
<dbReference type="Gene3D" id="2.60.40.150">
    <property type="entry name" value="C2 domain"/>
    <property type="match status" value="2"/>
</dbReference>
<proteinExistence type="predicted"/>
<evidence type="ECO:0000313" key="11">
    <source>
        <dbReference type="Proteomes" id="UP000285301"/>
    </source>
</evidence>
<dbReference type="Gene3D" id="2.30.29.30">
    <property type="entry name" value="Pleckstrin-homology domain (PH domain)/Phosphotyrosine-binding domain (PTB)"/>
    <property type="match status" value="1"/>
</dbReference>
<feature type="domain" description="Ras-GAP" evidence="9">
    <location>
        <begin position="333"/>
        <end position="527"/>
    </location>
</feature>
<accession>A0A443RM66</accession>
<dbReference type="Proteomes" id="UP000285301">
    <property type="component" value="Unassembled WGS sequence"/>
</dbReference>
<dbReference type="PROSITE" id="PS50018">
    <property type="entry name" value="RAS_GTPASE_ACTIV_2"/>
    <property type="match status" value="1"/>
</dbReference>
<dbReference type="InterPro" id="IPR035892">
    <property type="entry name" value="C2_domain_sf"/>
</dbReference>
<keyword evidence="4" id="KW-0863">Zinc-finger</keyword>
<evidence type="ECO:0000256" key="3">
    <source>
        <dbReference type="ARBA" id="ARBA00022737"/>
    </source>
</evidence>
<keyword evidence="1" id="KW-0343">GTPase activation</keyword>
<dbReference type="GO" id="GO:0035556">
    <property type="term" value="P:intracellular signal transduction"/>
    <property type="evidence" value="ECO:0007669"/>
    <property type="project" value="InterPro"/>
</dbReference>
<dbReference type="SUPFAM" id="SSF49562">
    <property type="entry name" value="C2 domain (Calcium/lipid-binding domain, CaLB)"/>
    <property type="match status" value="2"/>
</dbReference>
<dbReference type="InterPro" id="IPR039360">
    <property type="entry name" value="Ras_GTPase"/>
</dbReference>